<sequence>MDATPKIGARLMPLFESRLGLGKGSFERRAKRAAHRLPRWARRDLRALSEAQGMAGHPKLAMRLDMAELTRAEGRIARHLEAIDVKARRRYWQLGVLAGLMFNLALLAALMAAVYYLLIRS</sequence>
<keyword evidence="1" id="KW-1133">Transmembrane helix</keyword>
<dbReference type="STRING" id="311180.SAMN04488050_11465"/>
<dbReference type="OrthoDB" id="7872395at2"/>
<keyword evidence="3" id="KW-1185">Reference proteome</keyword>
<dbReference type="AlphaFoldDB" id="A0A1I6W269"/>
<dbReference type="Proteomes" id="UP000199392">
    <property type="component" value="Unassembled WGS sequence"/>
</dbReference>
<evidence type="ECO:0000313" key="3">
    <source>
        <dbReference type="Proteomes" id="UP000199392"/>
    </source>
</evidence>
<evidence type="ECO:0000313" key="2">
    <source>
        <dbReference type="EMBL" id="SFT20068.1"/>
    </source>
</evidence>
<protein>
    <submittedName>
        <fullName evidence="2">Uncharacterized protein</fullName>
    </submittedName>
</protein>
<accession>A0A1I6W269</accession>
<keyword evidence="1" id="KW-0472">Membrane</keyword>
<feature type="transmembrane region" description="Helical" evidence="1">
    <location>
        <begin position="94"/>
        <end position="118"/>
    </location>
</feature>
<keyword evidence="1" id="KW-0812">Transmembrane</keyword>
<dbReference type="EMBL" id="FOZW01000014">
    <property type="protein sequence ID" value="SFT20068.1"/>
    <property type="molecule type" value="Genomic_DNA"/>
</dbReference>
<proteinExistence type="predicted"/>
<organism evidence="2 3">
    <name type="scientific">Alloyangia pacifica</name>
    <dbReference type="NCBI Taxonomy" id="311180"/>
    <lineage>
        <taxon>Bacteria</taxon>
        <taxon>Pseudomonadati</taxon>
        <taxon>Pseudomonadota</taxon>
        <taxon>Alphaproteobacteria</taxon>
        <taxon>Rhodobacterales</taxon>
        <taxon>Roseobacteraceae</taxon>
        <taxon>Alloyangia</taxon>
    </lineage>
</organism>
<name>A0A1I6W269_9RHOB</name>
<dbReference type="RefSeq" id="WP_092429640.1">
    <property type="nucleotide sequence ID" value="NZ_FNCL01000015.1"/>
</dbReference>
<evidence type="ECO:0000256" key="1">
    <source>
        <dbReference type="SAM" id="Phobius"/>
    </source>
</evidence>
<gene>
    <name evidence="2" type="ORF">SAMN04488050_11465</name>
</gene>
<reference evidence="3" key="1">
    <citation type="submission" date="2016-10" db="EMBL/GenBank/DDBJ databases">
        <authorList>
            <person name="Varghese N."/>
            <person name="Submissions S."/>
        </authorList>
    </citation>
    <scope>NUCLEOTIDE SEQUENCE [LARGE SCALE GENOMIC DNA]</scope>
    <source>
        <strain evidence="3">DSM 26894</strain>
    </source>
</reference>